<proteinExistence type="predicted"/>
<keyword evidence="2" id="KW-0843">Virulence</keyword>
<dbReference type="RefSeq" id="WP_254474390.1">
    <property type="nucleotide sequence ID" value="NZ_CP113432.1"/>
</dbReference>
<dbReference type="CDD" id="cd01344">
    <property type="entry name" value="PL2_Passenger_AT"/>
    <property type="match status" value="1"/>
</dbReference>
<dbReference type="InterPro" id="IPR012332">
    <property type="entry name" value="Autotransporter_pectin_lyase_C"/>
</dbReference>
<dbReference type="InterPro" id="IPR024973">
    <property type="entry name" value="ESPR"/>
</dbReference>
<dbReference type="InterPro" id="IPR005546">
    <property type="entry name" value="Autotransporte_beta"/>
</dbReference>
<dbReference type="Pfam" id="PF13018">
    <property type="entry name" value="ESPR"/>
    <property type="match status" value="1"/>
</dbReference>
<dbReference type="InterPro" id="IPR006315">
    <property type="entry name" value="OM_autotransptr_brl_dom"/>
</dbReference>
<dbReference type="InterPro" id="IPR036709">
    <property type="entry name" value="Autotransporte_beta_dom_sf"/>
</dbReference>
<dbReference type="PANTHER" id="PTHR35037:SF3">
    <property type="entry name" value="C-TERMINAL REGION OF AIDA-LIKE PROTEIN"/>
    <property type="match status" value="1"/>
</dbReference>
<sequence length="1783" mass="182213">MNKLYRTVWNASARLWNVASEFVSSHGSSVGRTARTALVTCIGTLFALTGADFAESADVDLLDEDSRTILGGYKDKAAGAADSATLVSDNFRFQGGTLDLTGGYYRAIGRLSVVDGGYGKITGGSSANLPSYYPTIPILNRAPEQSGAMFLLYDPRKAGSQLVLGKNSTLEIAFSYEGRNYVAVTNNGNYDYAYTPVVFGEGSHIKLTGGTFRFDPYRHDRDVKLSNFIFNGGWLSTRGGDDLITADEDGQAIGKIEMGMGSDTFVVPEGINITALRLNGVPVSEVRMYEFATASTGATDAGTGGLSGSMGEGSGANPSDTVDIRSGASSTDIAYTFGYYNDVMNVGTNARLIGGSVDMGNGPDTFNAPRATLDGVKINLGDGNDTLNLNATTLKNNVAFDLGNGNDTANIDAMNLTLGEHATMKLGAGDDTLNLSDVTLTGSATADSVDLGAGNDTVNLKRVQVDTARIAMNTGTSTVRVSDGATRIDDSLEFTRSGTAANQLVVDNDGELHLDFASLKFAGKVVVEAGGMLGGDGNSTSTNGVTLRGTLVVGDGTADGDLTLADSNGVTAENAALITGSGVLHATRMKLKDVVDALVEAGRKLIYDDPISDTGTLRKIGEGTLELGGANDYAGGTLAEEGTLVLKHQDAAGIGSIDVSGPATVQLAFSGTDGAYDSTFDNALSGTGTVQVSGHDIDVTADNSAFSGQLQVESGGSAQVRAAEHLGAATVDLEGTLRVAPSLGGFAFANSLSGQGTLLAEMATGADHFDFTSAAGSNFQGTLGMGRGQFSLSGVNTQALAQATLRMDSESTTTVGNGVQQIGGLAFNGGTANFGTAVPDATRSSASVSAQTLDASGTGVVQVDLPSPYVPSVPGTIDTATLLEQDDGNIGVQLVAARQVVGSGGALELQDQAGQVISARQQVDIAQGGETVAIGDYDFGLTTAPSDGLYVNYGLRQVDLQQDHTLTLQQTPGATGAAADLSARVIGTGNLEVDAGAGTISLSNATNEYSGTTRVSSGGLQMAADNALGHTSELGLEAGTRAGMGGHSQRIGALRAEAGSSLDLQGGSLAIDNGGRADGVLSGGGHLGIDGGTLFVSGANPGLSASTTIADGATASLSQASGLGSGTIATEGTLELAGAQGELRNAVSGTGRVELNSAADIIASGDNSGFSGGFGLEAGTRLSVSTAQNLGTAQVDDEGVLRIDSGTDWTLDNTLSGSGSLVKDGSGQLGVGEHVGHSGRTDINHGGVLVGEGRTLGSAGADEVTVAGGALLAGLGTVSGHVQNAGTVALLNGLAGHGTGAPGTFTLANGLSNAGVVSLAGQSGSTPGNVLLVKGDYLGEGGRMIIRTQLGDDASPTDKLVVDGGSATGDTGLVVKSAGGQGAHTEQGIRVVETVNGATTSTDAFRLDPTSDGYRHGADSLAAGAYDYRLARGGNAGVEDDWYLVSQQSAASEPRSTDPAPAATSSPYRPEVGAYMGNRQAALAMPVHTLHERQGQAPGTDDRSLEELADESTWIRVLGDHTSRDGAGGMDINSRSQLLHLGSDLLRFSDGDDGSVRLGVMASWGSSRSNVDNGALKADSRVSGYNLGVYGTWYGNPDILTGPYMDAWIMHGSYDNRVKGQGLAAEDYRSRTLTGSLEGGYSFMVRDDGKKQVFVEPQAQVVTQRYSAGSHTEDNGTRVTGMSGSDLTTRLGVRVHGNVKDDAGKDMLRPFGELNWWHGPSSQSMSFNADKVKDRLPGDRYEVKVGLQGNVAKNTSVWGSVAAERGSEDHHGSELQIGIKHDW</sequence>
<evidence type="ECO:0000256" key="1">
    <source>
        <dbReference type="ARBA" id="ARBA00022729"/>
    </source>
</evidence>
<keyword evidence="1" id="KW-0732">Signal</keyword>
<dbReference type="Pfam" id="PF03797">
    <property type="entry name" value="Autotransporter"/>
    <property type="match status" value="1"/>
</dbReference>
<dbReference type="PROSITE" id="PS51208">
    <property type="entry name" value="AUTOTRANSPORTER"/>
    <property type="match status" value="1"/>
</dbReference>
<feature type="region of interest" description="Disordered" evidence="3">
    <location>
        <begin position="1448"/>
        <end position="1468"/>
    </location>
</feature>
<dbReference type="Pfam" id="PF12951">
    <property type="entry name" value="PATR"/>
    <property type="match status" value="2"/>
</dbReference>
<dbReference type="Pfam" id="PF18883">
    <property type="entry name" value="AC_1"/>
    <property type="match status" value="1"/>
</dbReference>
<feature type="domain" description="Autotransporter" evidence="4">
    <location>
        <begin position="1506"/>
        <end position="1783"/>
    </location>
</feature>
<dbReference type="InterPro" id="IPR051551">
    <property type="entry name" value="Autotransporter_adhesion"/>
</dbReference>
<dbReference type="NCBIfam" id="TIGR01414">
    <property type="entry name" value="autotrans_barl"/>
    <property type="match status" value="1"/>
</dbReference>
<feature type="region of interest" description="Disordered" evidence="3">
    <location>
        <begin position="1666"/>
        <end position="1685"/>
    </location>
</feature>
<protein>
    <submittedName>
        <fullName evidence="5">Autotransporter outer membrane beta-barrel domain-containing protein</fullName>
    </submittedName>
</protein>
<dbReference type="PANTHER" id="PTHR35037">
    <property type="entry name" value="C-TERMINAL REGION OF AIDA-LIKE PROTEIN"/>
    <property type="match status" value="1"/>
</dbReference>
<dbReference type="EMBL" id="CP113432">
    <property type="protein sequence ID" value="WAI52221.1"/>
    <property type="molecule type" value="Genomic_DNA"/>
</dbReference>
<organism evidence="5 6">
    <name type="scientific">Pseudomonas triclosanedens</name>
    <dbReference type="NCBI Taxonomy" id="2961893"/>
    <lineage>
        <taxon>Bacteria</taxon>
        <taxon>Pseudomonadati</taxon>
        <taxon>Pseudomonadota</taxon>
        <taxon>Gammaproteobacteria</taxon>
        <taxon>Pseudomonadales</taxon>
        <taxon>Pseudomonadaceae</taxon>
        <taxon>Pseudomonas</taxon>
    </lineage>
</organism>
<dbReference type="SUPFAM" id="SSF51126">
    <property type="entry name" value="Pectin lyase-like"/>
    <property type="match status" value="1"/>
</dbReference>
<feature type="region of interest" description="Disordered" evidence="3">
    <location>
        <begin position="302"/>
        <end position="323"/>
    </location>
</feature>
<feature type="compositionally biased region" description="Gly residues" evidence="3">
    <location>
        <begin position="302"/>
        <end position="314"/>
    </location>
</feature>
<evidence type="ECO:0000313" key="5">
    <source>
        <dbReference type="EMBL" id="WAI52221.1"/>
    </source>
</evidence>
<dbReference type="SMART" id="SM00869">
    <property type="entry name" value="Autotransporter"/>
    <property type="match status" value="1"/>
</dbReference>
<evidence type="ECO:0000313" key="6">
    <source>
        <dbReference type="Proteomes" id="UP001163624"/>
    </source>
</evidence>
<dbReference type="Gene3D" id="2.40.128.130">
    <property type="entry name" value="Autotransporter beta-domain"/>
    <property type="match status" value="1"/>
</dbReference>
<keyword evidence="6" id="KW-1185">Reference proteome</keyword>
<accession>A0ABY7A4S6</accession>
<dbReference type="SUPFAM" id="SSF103515">
    <property type="entry name" value="Autotransporter"/>
    <property type="match status" value="1"/>
</dbReference>
<evidence type="ECO:0000259" key="4">
    <source>
        <dbReference type="PROSITE" id="PS51208"/>
    </source>
</evidence>
<dbReference type="InterPro" id="IPR011050">
    <property type="entry name" value="Pectin_lyase_fold/virulence"/>
</dbReference>
<dbReference type="Proteomes" id="UP001163624">
    <property type="component" value="Chromosome"/>
</dbReference>
<evidence type="ECO:0000256" key="2">
    <source>
        <dbReference type="ARBA" id="ARBA00023026"/>
    </source>
</evidence>
<dbReference type="NCBIfam" id="TIGR02601">
    <property type="entry name" value="autotrns_rpt"/>
    <property type="match status" value="2"/>
</dbReference>
<dbReference type="InterPro" id="IPR013425">
    <property type="entry name" value="Autotrns_rpt"/>
</dbReference>
<gene>
    <name evidence="5" type="ORF">OU419_13530</name>
</gene>
<reference evidence="5" key="1">
    <citation type="submission" date="2022-11" db="EMBL/GenBank/DDBJ databases">
        <title>Pseudomonas triclosanedens sp. nov., a triclosan degrader isolated from activated sludge.</title>
        <authorList>
            <person name="Yin Y."/>
            <person name="Lu Z."/>
        </authorList>
    </citation>
    <scope>NUCLEOTIDE SEQUENCE</scope>
    <source>
        <strain evidence="5">ZM23</strain>
    </source>
</reference>
<dbReference type="InterPro" id="IPR043990">
    <property type="entry name" value="AC_1"/>
</dbReference>
<name>A0ABY7A4S6_9PSED</name>
<dbReference type="Gene3D" id="2.160.20.20">
    <property type="match status" value="2"/>
</dbReference>
<evidence type="ECO:0000256" key="3">
    <source>
        <dbReference type="SAM" id="MobiDB-lite"/>
    </source>
</evidence>